<feature type="domain" description="Helix-turn-helix type 11" evidence="1">
    <location>
        <begin position="6"/>
        <end position="54"/>
    </location>
</feature>
<dbReference type="SUPFAM" id="SSF46785">
    <property type="entry name" value="Winged helix' DNA-binding domain"/>
    <property type="match status" value="1"/>
</dbReference>
<dbReference type="InterPro" id="IPR036388">
    <property type="entry name" value="WH-like_DNA-bd_sf"/>
</dbReference>
<proteinExistence type="predicted"/>
<feature type="non-terminal residue" evidence="2">
    <location>
        <position position="1"/>
    </location>
</feature>
<dbReference type="InterPro" id="IPR026043">
    <property type="entry name" value="NadR"/>
</dbReference>
<dbReference type="PANTHER" id="PTHR40068">
    <property type="entry name" value="TRANSCRIPTION REPRESSOR NIAR-RELATED"/>
    <property type="match status" value="1"/>
</dbReference>
<evidence type="ECO:0000313" key="2">
    <source>
        <dbReference type="EMBL" id="EQD76356.1"/>
    </source>
</evidence>
<dbReference type="PANTHER" id="PTHR40068:SF1">
    <property type="entry name" value="TRANSCRIPTION REPRESSOR NIAR-RELATED"/>
    <property type="match status" value="1"/>
</dbReference>
<dbReference type="Gene3D" id="1.10.10.10">
    <property type="entry name" value="Winged helix-like DNA-binding domain superfamily/Winged helix DNA-binding domain"/>
    <property type="match status" value="1"/>
</dbReference>
<accession>T1BTU0</accession>
<dbReference type="EMBL" id="AUZX01002491">
    <property type="protein sequence ID" value="EQD76356.1"/>
    <property type="molecule type" value="Genomic_DNA"/>
</dbReference>
<reference evidence="2" key="2">
    <citation type="journal article" date="2014" name="ISME J.">
        <title>Microbial stratification in low pH oxic and suboxic macroscopic growths along an acid mine drainage.</title>
        <authorList>
            <person name="Mendez-Garcia C."/>
            <person name="Mesa V."/>
            <person name="Sprenger R.R."/>
            <person name="Richter M."/>
            <person name="Diez M.S."/>
            <person name="Solano J."/>
            <person name="Bargiela R."/>
            <person name="Golyshina O.V."/>
            <person name="Manteca A."/>
            <person name="Ramos J.L."/>
            <person name="Gallego J.R."/>
            <person name="Llorente I."/>
            <person name="Martins Dos Santos V.A."/>
            <person name="Jensen O.N."/>
            <person name="Pelaez A.I."/>
            <person name="Sanchez J."/>
            <person name="Ferrer M."/>
        </authorList>
    </citation>
    <scope>NUCLEOTIDE SEQUENCE</scope>
</reference>
<dbReference type="Pfam" id="PF08279">
    <property type="entry name" value="HTH_11"/>
    <property type="match status" value="1"/>
</dbReference>
<dbReference type="AlphaFoldDB" id="T1BTU0"/>
<comment type="caution">
    <text evidence="2">The sequence shown here is derived from an EMBL/GenBank/DDBJ whole genome shotgun (WGS) entry which is preliminary data.</text>
</comment>
<organism evidence="2">
    <name type="scientific">mine drainage metagenome</name>
    <dbReference type="NCBI Taxonomy" id="410659"/>
    <lineage>
        <taxon>unclassified sequences</taxon>
        <taxon>metagenomes</taxon>
        <taxon>ecological metagenomes</taxon>
    </lineage>
</organism>
<evidence type="ECO:0000259" key="1">
    <source>
        <dbReference type="Pfam" id="PF08279"/>
    </source>
</evidence>
<gene>
    <name evidence="2" type="ORF">B1A_03388</name>
</gene>
<sequence>RNDDLRRQQLLHALETSKEPLSGAYLAELFRVSRQIIVKDIALLRAEGHEIDSTMAGVPPRTSVNRRT</sequence>
<reference evidence="2" key="1">
    <citation type="submission" date="2013-08" db="EMBL/GenBank/DDBJ databases">
        <authorList>
            <person name="Mendez C."/>
            <person name="Richter M."/>
            <person name="Ferrer M."/>
            <person name="Sanchez J."/>
        </authorList>
    </citation>
    <scope>NUCLEOTIDE SEQUENCE</scope>
</reference>
<dbReference type="InterPro" id="IPR036390">
    <property type="entry name" value="WH_DNA-bd_sf"/>
</dbReference>
<protein>
    <submittedName>
        <fullName evidence="2">Helix-turn-helix, type 11 domain protein</fullName>
    </submittedName>
</protein>
<dbReference type="InterPro" id="IPR013196">
    <property type="entry name" value="HTH_11"/>
</dbReference>
<name>T1BTU0_9ZZZZ</name>